<evidence type="ECO:0000313" key="2">
    <source>
        <dbReference type="Proteomes" id="UP001185873"/>
    </source>
</evidence>
<proteinExistence type="predicted"/>
<dbReference type="RefSeq" id="WP_317469240.1">
    <property type="nucleotide sequence ID" value="NZ_JAWLKJ010000001.1"/>
</dbReference>
<gene>
    <name evidence="1" type="ORF">R3P82_06935</name>
</gene>
<accession>A0AAE4QXA3</accession>
<name>A0AAE4QXA3_9ACTN</name>
<evidence type="ECO:0008006" key="3">
    <source>
        <dbReference type="Google" id="ProtNLM"/>
    </source>
</evidence>
<protein>
    <recommendedName>
        <fullName evidence="3">NYN domain-containing protein</fullName>
    </recommendedName>
</protein>
<dbReference type="AlphaFoldDB" id="A0AAE4QXA3"/>
<dbReference type="EMBL" id="JAWLKJ010000001">
    <property type="protein sequence ID" value="MDV6298848.1"/>
    <property type="molecule type" value="Genomic_DNA"/>
</dbReference>
<sequence length="227" mass="24883">MNNYHHSNIVPFPHSRTESVSVIVDGWNVLLGAADGFGYSRRPLATFTLDMPRLADGVVARRRRAGRAVRIGIILGRHEGAANPAARAAQDAATRQWARDSRVTLIGPGMVPVGRATAEVATAGDRTTHTTVVPIRRYREEYGDAAVQQLLTQWTDDGLTDAAILLSADADHAGCVADIGSRRRTHVEVARWEWQASTLWQPGLWVHHLAPDLLDSVTTYRDPRKAA</sequence>
<reference evidence="1" key="1">
    <citation type="submission" date="2023-10" db="EMBL/GenBank/DDBJ databases">
        <title>Development of a sustainable strategy for remediation of hydrocarbon-contaminated territories based on the waste exchange concept.</title>
        <authorList>
            <person name="Krivoruchko A."/>
        </authorList>
    </citation>
    <scope>NUCLEOTIDE SEQUENCE</scope>
    <source>
        <strain evidence="1">IEGM 1175</strain>
    </source>
</reference>
<dbReference type="Proteomes" id="UP001185873">
    <property type="component" value="Unassembled WGS sequence"/>
</dbReference>
<comment type="caution">
    <text evidence="1">The sequence shown here is derived from an EMBL/GenBank/DDBJ whole genome shotgun (WGS) entry which is preliminary data.</text>
</comment>
<organism evidence="1 2">
    <name type="scientific">Dietzia maris</name>
    <dbReference type="NCBI Taxonomy" id="37915"/>
    <lineage>
        <taxon>Bacteria</taxon>
        <taxon>Bacillati</taxon>
        <taxon>Actinomycetota</taxon>
        <taxon>Actinomycetes</taxon>
        <taxon>Mycobacteriales</taxon>
        <taxon>Dietziaceae</taxon>
        <taxon>Dietzia</taxon>
    </lineage>
</organism>
<evidence type="ECO:0000313" key="1">
    <source>
        <dbReference type="EMBL" id="MDV6298848.1"/>
    </source>
</evidence>